<gene>
    <name evidence="1" type="ORF">WJX84_006939</name>
</gene>
<dbReference type="Proteomes" id="UP001485043">
    <property type="component" value="Unassembled WGS sequence"/>
</dbReference>
<protein>
    <submittedName>
        <fullName evidence="1">Uncharacterized protein</fullName>
    </submittedName>
</protein>
<evidence type="ECO:0000313" key="2">
    <source>
        <dbReference type="Proteomes" id="UP001485043"/>
    </source>
</evidence>
<proteinExistence type="predicted"/>
<keyword evidence="2" id="KW-1185">Reference proteome</keyword>
<evidence type="ECO:0000313" key="1">
    <source>
        <dbReference type="EMBL" id="KAK9866847.1"/>
    </source>
</evidence>
<reference evidence="1 2" key="1">
    <citation type="journal article" date="2024" name="Nat. Commun.">
        <title>Phylogenomics reveals the evolutionary origins of lichenization in chlorophyte algae.</title>
        <authorList>
            <person name="Puginier C."/>
            <person name="Libourel C."/>
            <person name="Otte J."/>
            <person name="Skaloud P."/>
            <person name="Haon M."/>
            <person name="Grisel S."/>
            <person name="Petersen M."/>
            <person name="Berrin J.G."/>
            <person name="Delaux P.M."/>
            <person name="Dal Grande F."/>
            <person name="Keller J."/>
        </authorList>
    </citation>
    <scope>NUCLEOTIDE SEQUENCE [LARGE SCALE GENOMIC DNA]</scope>
    <source>
        <strain evidence="1 2">SAG 2523</strain>
    </source>
</reference>
<accession>A0AAW1TAK0</accession>
<organism evidence="1 2">
    <name type="scientific">Apatococcus fuscideae</name>
    <dbReference type="NCBI Taxonomy" id="2026836"/>
    <lineage>
        <taxon>Eukaryota</taxon>
        <taxon>Viridiplantae</taxon>
        <taxon>Chlorophyta</taxon>
        <taxon>core chlorophytes</taxon>
        <taxon>Trebouxiophyceae</taxon>
        <taxon>Chlorellales</taxon>
        <taxon>Chlorellaceae</taxon>
        <taxon>Apatococcus</taxon>
    </lineage>
</organism>
<dbReference type="AlphaFoldDB" id="A0AAW1TAK0"/>
<comment type="caution">
    <text evidence="1">The sequence shown here is derived from an EMBL/GenBank/DDBJ whole genome shotgun (WGS) entry which is preliminary data.</text>
</comment>
<sequence>MLATTILLAYEVPVLLIRADRKVTHHSYLGLLRSSEVLRGSTGEEDLSLKLFSFFCVGSRQHANYDRGPKLPPEAFTATYIRHAVLGKASASQPSAQQGVAE</sequence>
<name>A0AAW1TAK0_9CHLO</name>
<dbReference type="EMBL" id="JALJOV010000129">
    <property type="protein sequence ID" value="KAK9866847.1"/>
    <property type="molecule type" value="Genomic_DNA"/>
</dbReference>